<proteinExistence type="predicted"/>
<evidence type="ECO:0000313" key="2">
    <source>
        <dbReference type="Proteomes" id="UP000663454"/>
    </source>
</evidence>
<accession>A0ABX7LUN2</accession>
<evidence type="ECO:0000313" key="1">
    <source>
        <dbReference type="EMBL" id="QSH96707.1"/>
    </source>
</evidence>
<dbReference type="Proteomes" id="UP000663454">
    <property type="component" value="Chromosome"/>
</dbReference>
<sequence>MFNFKEGFSVRDDLVYRNKALTELKRIDT</sequence>
<gene>
    <name evidence="1" type="ORF">DWB79_02825</name>
</gene>
<keyword evidence="2" id="KW-1185">Reference proteome</keyword>
<organism evidence="1 2">
    <name type="scientific">Treponema medium</name>
    <dbReference type="NCBI Taxonomy" id="58231"/>
    <lineage>
        <taxon>Bacteria</taxon>
        <taxon>Pseudomonadati</taxon>
        <taxon>Spirochaetota</taxon>
        <taxon>Spirochaetia</taxon>
        <taxon>Spirochaetales</taxon>
        <taxon>Treponemataceae</taxon>
        <taxon>Treponema</taxon>
    </lineage>
</organism>
<dbReference type="EMBL" id="CP031393">
    <property type="protein sequence ID" value="QSH96707.1"/>
    <property type="molecule type" value="Genomic_DNA"/>
</dbReference>
<protein>
    <submittedName>
        <fullName evidence="1">Acetyltransferase</fullName>
    </submittedName>
</protein>
<reference evidence="1 2" key="1">
    <citation type="submission" date="2018-08" db="EMBL/GenBank/DDBJ databases">
        <authorList>
            <person name="Clegg S.R."/>
            <person name="Carter S.D."/>
            <person name="Radford A.D."/>
            <person name="Darby A."/>
            <person name="Hall N."/>
            <person name="Birtles R."/>
            <person name="Evans N.J."/>
        </authorList>
    </citation>
    <scope>NUCLEOTIDE SEQUENCE [LARGE SCALE GENOMIC DNA]</scope>
    <source>
        <strain evidence="1 2">ATCC 700293</strain>
    </source>
</reference>
<name>A0ABX7LUN2_TREMD</name>